<evidence type="ECO:0000256" key="1">
    <source>
        <dbReference type="SAM" id="SignalP"/>
    </source>
</evidence>
<protein>
    <submittedName>
        <fullName evidence="2">Uncharacterized protein</fullName>
    </submittedName>
</protein>
<accession>A0A0E9R7G4</accession>
<keyword evidence="1" id="KW-0732">Signal</keyword>
<reference evidence="2" key="1">
    <citation type="submission" date="2014-11" db="EMBL/GenBank/DDBJ databases">
        <authorList>
            <person name="Amaro Gonzalez C."/>
        </authorList>
    </citation>
    <scope>NUCLEOTIDE SEQUENCE</scope>
</reference>
<dbReference type="AlphaFoldDB" id="A0A0E9R7G4"/>
<name>A0A0E9R7G4_ANGAN</name>
<feature type="signal peptide" evidence="1">
    <location>
        <begin position="1"/>
        <end position="21"/>
    </location>
</feature>
<organism evidence="2">
    <name type="scientific">Anguilla anguilla</name>
    <name type="common">European freshwater eel</name>
    <name type="synonym">Muraena anguilla</name>
    <dbReference type="NCBI Taxonomy" id="7936"/>
    <lineage>
        <taxon>Eukaryota</taxon>
        <taxon>Metazoa</taxon>
        <taxon>Chordata</taxon>
        <taxon>Craniata</taxon>
        <taxon>Vertebrata</taxon>
        <taxon>Euteleostomi</taxon>
        <taxon>Actinopterygii</taxon>
        <taxon>Neopterygii</taxon>
        <taxon>Teleostei</taxon>
        <taxon>Anguilliformes</taxon>
        <taxon>Anguillidae</taxon>
        <taxon>Anguilla</taxon>
    </lineage>
</organism>
<reference evidence="2" key="2">
    <citation type="journal article" date="2015" name="Fish Shellfish Immunol.">
        <title>Early steps in the European eel (Anguilla anguilla)-Vibrio vulnificus interaction in the gills: Role of the RtxA13 toxin.</title>
        <authorList>
            <person name="Callol A."/>
            <person name="Pajuelo D."/>
            <person name="Ebbesson L."/>
            <person name="Teles M."/>
            <person name="MacKenzie S."/>
            <person name="Amaro C."/>
        </authorList>
    </citation>
    <scope>NUCLEOTIDE SEQUENCE</scope>
</reference>
<evidence type="ECO:0000313" key="2">
    <source>
        <dbReference type="EMBL" id="JAH25054.1"/>
    </source>
</evidence>
<proteinExistence type="predicted"/>
<dbReference type="EMBL" id="GBXM01083523">
    <property type="protein sequence ID" value="JAH25054.1"/>
    <property type="molecule type" value="Transcribed_RNA"/>
</dbReference>
<feature type="chain" id="PRO_5002432276" evidence="1">
    <location>
        <begin position="22"/>
        <end position="34"/>
    </location>
</feature>
<sequence>MLGVNCLLCLFLVPVLTMGSSTPFNLHRIPRRIP</sequence>